<dbReference type="EMBL" id="RKQK01000001">
    <property type="protein sequence ID" value="RPE72152.1"/>
    <property type="molecule type" value="Genomic_DNA"/>
</dbReference>
<dbReference type="InterPro" id="IPR005493">
    <property type="entry name" value="RraA/RraA-like"/>
</dbReference>
<organism evidence="2 3">
    <name type="scientific">Pacificibacter maritimus</name>
    <dbReference type="NCBI Taxonomy" id="762213"/>
    <lineage>
        <taxon>Bacteria</taxon>
        <taxon>Pseudomonadati</taxon>
        <taxon>Pseudomonadota</taxon>
        <taxon>Alphaproteobacteria</taxon>
        <taxon>Rhodobacterales</taxon>
        <taxon>Roseobacteraceae</taxon>
        <taxon>Pacificibacter</taxon>
    </lineage>
</organism>
<dbReference type="Pfam" id="PF03737">
    <property type="entry name" value="RraA-like"/>
    <property type="match status" value="1"/>
</dbReference>
<feature type="binding site" evidence="1">
    <location>
        <begin position="94"/>
        <end position="97"/>
    </location>
    <ligand>
        <name>substrate</name>
    </ligand>
</feature>
<dbReference type="CDD" id="cd16841">
    <property type="entry name" value="RraA_family"/>
    <property type="match status" value="1"/>
</dbReference>
<dbReference type="GO" id="GO:0046872">
    <property type="term" value="F:metal ion binding"/>
    <property type="evidence" value="ECO:0007669"/>
    <property type="project" value="UniProtKB-KW"/>
</dbReference>
<protein>
    <submittedName>
        <fullName evidence="2">4-hydroxy-4-methyl-2-oxoglutarate aldolase</fullName>
    </submittedName>
</protein>
<keyword evidence="3" id="KW-1185">Reference proteome</keyword>
<dbReference type="OrthoDB" id="9812532at2"/>
<keyword evidence="1" id="KW-0460">Magnesium</keyword>
<accession>A0A3N4UNF5</accession>
<dbReference type="Gene3D" id="3.50.30.40">
    <property type="entry name" value="Ribonuclease E inhibitor RraA/RraA-like"/>
    <property type="match status" value="1"/>
</dbReference>
<dbReference type="InterPro" id="IPR036704">
    <property type="entry name" value="RraA/RraA-like_sf"/>
</dbReference>
<evidence type="ECO:0000313" key="3">
    <source>
        <dbReference type="Proteomes" id="UP000269689"/>
    </source>
</evidence>
<dbReference type="PANTHER" id="PTHR33254:SF16">
    <property type="entry name" value="BLR3842 PROTEIN"/>
    <property type="match status" value="1"/>
</dbReference>
<dbReference type="PANTHER" id="PTHR33254">
    <property type="entry name" value="4-HYDROXY-4-METHYL-2-OXOGLUTARATE ALDOLASE 3-RELATED"/>
    <property type="match status" value="1"/>
</dbReference>
<gene>
    <name evidence="2" type="ORF">EDD53_1295</name>
</gene>
<dbReference type="SUPFAM" id="SSF89562">
    <property type="entry name" value="RraA-like"/>
    <property type="match status" value="1"/>
</dbReference>
<dbReference type="AlphaFoldDB" id="A0A3N4UNF5"/>
<dbReference type="Proteomes" id="UP000269689">
    <property type="component" value="Unassembled WGS sequence"/>
</dbReference>
<feature type="binding site" evidence="1">
    <location>
        <position position="117"/>
    </location>
    <ligand>
        <name>Mg(2+)</name>
        <dbReference type="ChEBI" id="CHEBI:18420"/>
    </ligand>
</feature>
<dbReference type="RefSeq" id="WP_123792296.1">
    <property type="nucleotide sequence ID" value="NZ_RKQK01000001.1"/>
</dbReference>
<name>A0A3N4UNF5_9RHOB</name>
<proteinExistence type="predicted"/>
<reference evidence="2 3" key="1">
    <citation type="submission" date="2018-11" db="EMBL/GenBank/DDBJ databases">
        <title>Genomic Encyclopedia of Type Strains, Phase IV (KMG-IV): sequencing the most valuable type-strain genomes for metagenomic binning, comparative biology and taxonomic classification.</title>
        <authorList>
            <person name="Goeker M."/>
        </authorList>
    </citation>
    <scope>NUCLEOTIDE SEQUENCE [LARGE SCALE GENOMIC DNA]</scope>
    <source>
        <strain evidence="2 3">DSM 104731</strain>
    </source>
</reference>
<keyword evidence="1" id="KW-0479">Metal-binding</keyword>
<dbReference type="NCBIfam" id="NF006731">
    <property type="entry name" value="PRK09262.1"/>
    <property type="match status" value="1"/>
</dbReference>
<evidence type="ECO:0000313" key="2">
    <source>
        <dbReference type="EMBL" id="RPE72152.1"/>
    </source>
</evidence>
<feature type="binding site" evidence="1">
    <location>
        <position position="116"/>
    </location>
    <ligand>
        <name>substrate</name>
    </ligand>
</feature>
<sequence length="223" mass="22757">MVNIITEITRPTAAQVALAQSVTPATIHEAQGRTGAVDPAIQPIKPGLSVCGPAVTVSCTPGDNMMLIAAINVAKPGDVLVVSAGGNRLQGGFGEVLSTACASRGIAGLVIDACVRDGAAIRAMGWPVFSTGLAMQGTVKETLGSVNKPIIVGGILINPGDIVSGDDDGVVCLKREDIDRIGAISVEKEQKEAEMMDALRAGADILELSGMGQRLKDKGCISV</sequence>
<evidence type="ECO:0000256" key="1">
    <source>
        <dbReference type="PIRSR" id="PIRSR605493-1"/>
    </source>
</evidence>
<comment type="cofactor">
    <cofactor evidence="1">
        <name>Mg(2+)</name>
        <dbReference type="ChEBI" id="CHEBI:18420"/>
    </cofactor>
</comment>
<comment type="caution">
    <text evidence="2">The sequence shown here is derived from an EMBL/GenBank/DDBJ whole genome shotgun (WGS) entry which is preliminary data.</text>
</comment>